<dbReference type="GO" id="GO:0000155">
    <property type="term" value="F:phosphorelay sensor kinase activity"/>
    <property type="evidence" value="ECO:0007669"/>
    <property type="project" value="InterPro"/>
</dbReference>
<reference evidence="6" key="1">
    <citation type="submission" date="2019-08" db="EMBL/GenBank/DDBJ databases">
        <authorList>
            <person name="Kucharzyk K."/>
            <person name="Murdoch R.W."/>
            <person name="Higgins S."/>
            <person name="Loffler F."/>
        </authorList>
    </citation>
    <scope>NUCLEOTIDE SEQUENCE</scope>
</reference>
<dbReference type="InterPro" id="IPR001789">
    <property type="entry name" value="Sig_transdc_resp-reg_receiver"/>
</dbReference>
<evidence type="ECO:0000256" key="2">
    <source>
        <dbReference type="ARBA" id="ARBA00023012"/>
    </source>
</evidence>
<dbReference type="CDD" id="cd17546">
    <property type="entry name" value="REC_hyHK_CKI1_RcsC-like"/>
    <property type="match status" value="2"/>
</dbReference>
<keyword evidence="1" id="KW-0597">Phosphoprotein</keyword>
<dbReference type="Gene3D" id="3.40.50.2300">
    <property type="match status" value="2"/>
</dbReference>
<name>A0A644XSI7_9ZZZZ</name>
<dbReference type="Pfam" id="PF02518">
    <property type="entry name" value="HATPase_c"/>
    <property type="match status" value="1"/>
</dbReference>
<dbReference type="Gene3D" id="3.30.565.10">
    <property type="entry name" value="Histidine kinase-like ATPase, C-terminal domain"/>
    <property type="match status" value="1"/>
</dbReference>
<organism evidence="6">
    <name type="scientific">bioreactor metagenome</name>
    <dbReference type="NCBI Taxonomy" id="1076179"/>
    <lineage>
        <taxon>unclassified sequences</taxon>
        <taxon>metagenomes</taxon>
        <taxon>ecological metagenomes</taxon>
    </lineage>
</organism>
<protein>
    <submittedName>
        <fullName evidence="6">Sensor histidine kinase RcsC</fullName>
        <ecNumber evidence="6">2.7.13.3</ecNumber>
    </submittedName>
</protein>
<dbReference type="AlphaFoldDB" id="A0A644XSI7"/>
<dbReference type="SMART" id="SM00448">
    <property type="entry name" value="REC"/>
    <property type="match status" value="2"/>
</dbReference>
<dbReference type="PANTHER" id="PTHR45339:SF1">
    <property type="entry name" value="HYBRID SIGNAL TRANSDUCTION HISTIDINE KINASE J"/>
    <property type="match status" value="1"/>
</dbReference>
<dbReference type="Pfam" id="PF00512">
    <property type="entry name" value="HisKA"/>
    <property type="match status" value="1"/>
</dbReference>
<dbReference type="FunFam" id="3.30.565.10:FF:000010">
    <property type="entry name" value="Sensor histidine kinase RcsC"/>
    <property type="match status" value="1"/>
</dbReference>
<dbReference type="InterPro" id="IPR036890">
    <property type="entry name" value="HATPase_C_sf"/>
</dbReference>
<dbReference type="PANTHER" id="PTHR45339">
    <property type="entry name" value="HYBRID SIGNAL TRANSDUCTION HISTIDINE KINASE J"/>
    <property type="match status" value="1"/>
</dbReference>
<dbReference type="InterPro" id="IPR036097">
    <property type="entry name" value="HisK_dim/P_sf"/>
</dbReference>
<evidence type="ECO:0000256" key="1">
    <source>
        <dbReference type="ARBA" id="ARBA00022553"/>
    </source>
</evidence>
<dbReference type="SMART" id="SM00387">
    <property type="entry name" value="HATPase_c"/>
    <property type="match status" value="1"/>
</dbReference>
<dbReference type="InterPro" id="IPR035965">
    <property type="entry name" value="PAS-like_dom_sf"/>
</dbReference>
<keyword evidence="6" id="KW-0418">Kinase</keyword>
<dbReference type="CDD" id="cd16922">
    <property type="entry name" value="HATPase_EvgS-ArcB-TorS-like"/>
    <property type="match status" value="1"/>
</dbReference>
<dbReference type="InterPro" id="IPR000700">
    <property type="entry name" value="PAS-assoc_C"/>
</dbReference>
<dbReference type="Pfam" id="PF00072">
    <property type="entry name" value="Response_reg"/>
    <property type="match status" value="2"/>
</dbReference>
<dbReference type="Gene3D" id="1.10.287.130">
    <property type="match status" value="1"/>
</dbReference>
<feature type="domain" description="PAC" evidence="5">
    <location>
        <begin position="174"/>
        <end position="226"/>
    </location>
</feature>
<dbReference type="InterPro" id="IPR003594">
    <property type="entry name" value="HATPase_dom"/>
</dbReference>
<dbReference type="CDD" id="cd00082">
    <property type="entry name" value="HisKA"/>
    <property type="match status" value="1"/>
</dbReference>
<dbReference type="SUPFAM" id="SSF52172">
    <property type="entry name" value="CheY-like"/>
    <property type="match status" value="2"/>
</dbReference>
<dbReference type="InterPro" id="IPR001610">
    <property type="entry name" value="PAC"/>
</dbReference>
<comment type="caution">
    <text evidence="6">The sequence shown here is derived from an EMBL/GenBank/DDBJ whole genome shotgun (WGS) entry which is preliminary data.</text>
</comment>
<keyword evidence="2" id="KW-0902">Two-component regulatory system</keyword>
<sequence length="879" mass="98458">MGNRLSTLLLPEDAERVFPTFRTQLAGGADTVYMECRLTRWDNEVIWIALRGHLTGGISGGNPILFCMLTDVSDQVDERNRIRARFQRESDYATELAAPNLIAKAQANLTEDRFEFYSGLGGSEVEAYFTSVTVDEAMVHISESAISKEDANRFLERFSRQRLIDTYACGETDHSVEFRRKRTDGRMIWCRTVGRTYLTPEANCLTLFLYSFDITEEWLSRRLLEQASMMDYDFLADVDIENDHYRIAARGEVGLVNVPPTGKFHDACLKTSASVIPETFQSNFLKQLDFDNIRTRLELNPSYSFTVPNRINGRLRYKKYSLSYIDKFTGHVCLSRVDITDIIEHEQRQREALLTALQAAEQANVAKSDFLSRMSHEIRTPLNAIIGMTAIAAGAVDNKQEVADCLSKIDTSSRFLLSLINDILDMSRIESGKLLLKSEQFSLERMIRNTADIIRTQANQKDVEFECVMHTGLKDCYVGDEMKLQQVLINILSNAVKFTFPGGKVTFSADQIHSTKNAATLRFVVTDTGIGIDPGFLPKIFDAFTQESGGTTAMYGGTGLGLAISKSIVDMMDGHITVRSIQGVGSEFTVDVRLEMGTEDAHRCPEGIRYAEMNCLVVDDDAAVCENTVQILQEIGMTAEWVDSGAGAIARVRELQEHQQHFSSVILDWKMPEMDGIETARRLRSMVGPEVTIIVMTAYDYSDIEDDAHAAGVDLLVGKPLFRSTLESAFERVYSGKTELKSDSQPRAYDFRGRHILLAEDHPLNIEIAVKLLQRVGFQVDTAVNGLRVLERFRESAPGYYDAVLMDIRMPLMDGLSAATAIRNLSRPDAALTPIIAMTANAFEDDVEKSMAAGMNAHLAKPIEPEKLYRVLHEFISAR</sequence>
<keyword evidence="6" id="KW-0808">Transferase</keyword>
<evidence type="ECO:0000259" key="4">
    <source>
        <dbReference type="PROSITE" id="PS50110"/>
    </source>
</evidence>
<accession>A0A644XSI7</accession>
<dbReference type="PROSITE" id="PS50109">
    <property type="entry name" value="HIS_KIN"/>
    <property type="match status" value="1"/>
</dbReference>
<dbReference type="InterPro" id="IPR004358">
    <property type="entry name" value="Sig_transdc_His_kin-like_C"/>
</dbReference>
<gene>
    <name evidence="6" type="primary">rcsC_152</name>
    <name evidence="6" type="ORF">SDC9_65604</name>
</gene>
<evidence type="ECO:0000313" key="6">
    <source>
        <dbReference type="EMBL" id="MPM19186.1"/>
    </source>
</evidence>
<dbReference type="SUPFAM" id="SSF55874">
    <property type="entry name" value="ATPase domain of HSP90 chaperone/DNA topoisomerase II/histidine kinase"/>
    <property type="match status" value="1"/>
</dbReference>
<dbReference type="SMART" id="SM00388">
    <property type="entry name" value="HisKA"/>
    <property type="match status" value="1"/>
</dbReference>
<dbReference type="PRINTS" id="PR00344">
    <property type="entry name" value="BCTRLSENSOR"/>
</dbReference>
<dbReference type="InterPro" id="IPR011006">
    <property type="entry name" value="CheY-like_superfamily"/>
</dbReference>
<dbReference type="SMART" id="SM00086">
    <property type="entry name" value="PAC"/>
    <property type="match status" value="2"/>
</dbReference>
<dbReference type="Gene3D" id="3.30.450.20">
    <property type="entry name" value="PAS domain"/>
    <property type="match status" value="2"/>
</dbReference>
<dbReference type="EMBL" id="VSSQ01003128">
    <property type="protein sequence ID" value="MPM19186.1"/>
    <property type="molecule type" value="Genomic_DNA"/>
</dbReference>
<dbReference type="SUPFAM" id="SSF47384">
    <property type="entry name" value="Homodimeric domain of signal transducing histidine kinase"/>
    <property type="match status" value="1"/>
</dbReference>
<feature type="domain" description="Response regulatory" evidence="4">
    <location>
        <begin position="755"/>
        <end position="876"/>
    </location>
</feature>
<dbReference type="EC" id="2.7.13.3" evidence="6"/>
<feature type="domain" description="Response regulatory" evidence="4">
    <location>
        <begin position="614"/>
        <end position="734"/>
    </location>
</feature>
<feature type="domain" description="Histidine kinase" evidence="3">
    <location>
        <begin position="373"/>
        <end position="596"/>
    </location>
</feature>
<dbReference type="PROSITE" id="PS50110">
    <property type="entry name" value="RESPONSE_REGULATORY"/>
    <property type="match status" value="2"/>
</dbReference>
<dbReference type="PROSITE" id="PS50113">
    <property type="entry name" value="PAC"/>
    <property type="match status" value="1"/>
</dbReference>
<evidence type="ECO:0000259" key="5">
    <source>
        <dbReference type="PROSITE" id="PS50113"/>
    </source>
</evidence>
<dbReference type="InterPro" id="IPR005467">
    <property type="entry name" value="His_kinase_dom"/>
</dbReference>
<dbReference type="InterPro" id="IPR003661">
    <property type="entry name" value="HisK_dim/P_dom"/>
</dbReference>
<dbReference type="SUPFAM" id="SSF55785">
    <property type="entry name" value="PYP-like sensor domain (PAS domain)"/>
    <property type="match status" value="1"/>
</dbReference>
<evidence type="ECO:0000259" key="3">
    <source>
        <dbReference type="PROSITE" id="PS50109"/>
    </source>
</evidence>
<proteinExistence type="predicted"/>